<feature type="transmembrane region" description="Helical" evidence="2">
    <location>
        <begin position="200"/>
        <end position="219"/>
    </location>
</feature>
<keyword evidence="4" id="KW-1185">Reference proteome</keyword>
<proteinExistence type="predicted"/>
<evidence type="ECO:0000313" key="4">
    <source>
        <dbReference type="Proteomes" id="UP000013251"/>
    </source>
</evidence>
<name>N9EDC2_ACIBZ</name>
<protein>
    <submittedName>
        <fullName evidence="3">Uncharacterized protein</fullName>
    </submittedName>
</protein>
<dbReference type="EMBL" id="APQG01000049">
    <property type="protein sequence ID" value="ENV90678.1"/>
    <property type="molecule type" value="Genomic_DNA"/>
</dbReference>
<accession>N9EDC2</accession>
<dbReference type="PATRIC" id="fig|1217650.3.peg.3864"/>
<organism evidence="3 4">
    <name type="scientific">Acinetobacter bereziniae LMG 1003 = CIP 70.12</name>
    <dbReference type="NCBI Taxonomy" id="981324"/>
    <lineage>
        <taxon>Bacteria</taxon>
        <taxon>Pseudomonadati</taxon>
        <taxon>Pseudomonadota</taxon>
        <taxon>Gammaproteobacteria</taxon>
        <taxon>Moraxellales</taxon>
        <taxon>Moraxellaceae</taxon>
        <taxon>Acinetobacter</taxon>
    </lineage>
</organism>
<evidence type="ECO:0000313" key="3">
    <source>
        <dbReference type="EMBL" id="ENV90678.1"/>
    </source>
</evidence>
<keyword evidence="2" id="KW-0812">Transmembrane</keyword>
<gene>
    <name evidence="3" type="ORF">F938_03929</name>
</gene>
<feature type="coiled-coil region" evidence="1">
    <location>
        <begin position="9"/>
        <end position="36"/>
    </location>
</feature>
<feature type="transmembrane region" description="Helical" evidence="2">
    <location>
        <begin position="41"/>
        <end position="65"/>
    </location>
</feature>
<reference evidence="3 4" key="1">
    <citation type="submission" date="2013-02" db="EMBL/GenBank/DDBJ databases">
        <title>The Genome Sequence of Acinetobacter bereziniae CIP 70.12.</title>
        <authorList>
            <consortium name="The Broad Institute Genome Sequencing Platform"/>
            <consortium name="The Broad Institute Genome Sequencing Center for Infectious Disease"/>
            <person name="Cerqueira G."/>
            <person name="Feldgarden M."/>
            <person name="Courvalin P."/>
            <person name="Perichon B."/>
            <person name="Grillot-Courvalin C."/>
            <person name="Clermont D."/>
            <person name="Rocha E."/>
            <person name="Yoon E.-J."/>
            <person name="Nemec A."/>
            <person name="Walker B."/>
            <person name="Young S.K."/>
            <person name="Zeng Q."/>
            <person name="Gargeya S."/>
            <person name="Fitzgerald M."/>
            <person name="Haas B."/>
            <person name="Abouelleil A."/>
            <person name="Alvarado L."/>
            <person name="Arachchi H.M."/>
            <person name="Berlin A.M."/>
            <person name="Chapman S.B."/>
            <person name="Dewar J."/>
            <person name="Goldberg J."/>
            <person name="Griggs A."/>
            <person name="Gujja S."/>
            <person name="Hansen M."/>
            <person name="Howarth C."/>
            <person name="Imamovic A."/>
            <person name="Larimer J."/>
            <person name="McCowan C."/>
            <person name="Murphy C."/>
            <person name="Neiman D."/>
            <person name="Pearson M."/>
            <person name="Priest M."/>
            <person name="Roberts A."/>
            <person name="Saif S."/>
            <person name="Shea T."/>
            <person name="Sisk P."/>
            <person name="Sykes S."/>
            <person name="Wortman J."/>
            <person name="Nusbaum C."/>
            <person name="Birren B."/>
        </authorList>
    </citation>
    <scope>NUCLEOTIDE SEQUENCE [LARGE SCALE GENOMIC DNA]</scope>
    <source>
        <strain evidence="3 4">CIP 70.12</strain>
    </source>
</reference>
<feature type="transmembrane region" description="Helical" evidence="2">
    <location>
        <begin position="71"/>
        <end position="92"/>
    </location>
</feature>
<dbReference type="AlphaFoldDB" id="N9EDC2"/>
<dbReference type="HOGENOM" id="CLU_1131680_0_0_6"/>
<feature type="transmembrane region" description="Helical" evidence="2">
    <location>
        <begin position="158"/>
        <end position="180"/>
    </location>
</feature>
<comment type="caution">
    <text evidence="3">The sequence shown here is derived from an EMBL/GenBank/DDBJ whole genome shotgun (WGS) entry which is preliminary data.</text>
</comment>
<keyword evidence="2" id="KW-1133">Transmembrane helix</keyword>
<evidence type="ECO:0000256" key="1">
    <source>
        <dbReference type="SAM" id="Coils"/>
    </source>
</evidence>
<sequence>MPCKEIILLNSSQRKIKEILLKIENYQSLLRKKSNKKNNGVYYGTISICAIFFIFSLILIGIGAYSKNQNIILTSLILLLVSEIFLLVSTLVEIYNSRKSLFLFFKSPSFLLLRNADINVRSKIKFLPELIKFNEDDLELSKREIIYEKEHFDRRTSIITGTIDKIGIFPTILATLVLILNQLSNINVQNFLKLNPNFQFYFYAIIFIVTFFQIISMFNNFTSLKLSNMVDTLDYTINIKKSSKS</sequence>
<dbReference type="Proteomes" id="UP000013251">
    <property type="component" value="Unassembled WGS sequence"/>
</dbReference>
<evidence type="ECO:0000256" key="2">
    <source>
        <dbReference type="SAM" id="Phobius"/>
    </source>
</evidence>
<keyword evidence="1" id="KW-0175">Coiled coil</keyword>
<keyword evidence="2" id="KW-0472">Membrane</keyword>